<dbReference type="InterPro" id="IPR012877">
    <property type="entry name" value="Dhs-27"/>
</dbReference>
<protein>
    <submittedName>
        <fullName evidence="3">CHK kinase-like domain-containing protein</fullName>
    </submittedName>
</protein>
<keyword evidence="2" id="KW-1185">Reference proteome</keyword>
<dbReference type="InterPro" id="IPR052961">
    <property type="entry name" value="Oxido-Kinase-like_Enzymes"/>
</dbReference>
<name>A0A914WUQ8_9BILA</name>
<evidence type="ECO:0000259" key="1">
    <source>
        <dbReference type="SMART" id="SM00587"/>
    </source>
</evidence>
<dbReference type="SUPFAM" id="SSF56112">
    <property type="entry name" value="Protein kinase-like (PK-like)"/>
    <property type="match status" value="1"/>
</dbReference>
<dbReference type="PANTHER" id="PTHR23020:SF41">
    <property type="entry name" value="AMINOGLYCOSIDE PHOSPHOTRANSFERASE DOMAIN-CONTAINING PROTEIN"/>
    <property type="match status" value="1"/>
</dbReference>
<dbReference type="SMART" id="SM00587">
    <property type="entry name" value="CHK"/>
    <property type="match status" value="1"/>
</dbReference>
<proteinExistence type="predicted"/>
<dbReference type="InterPro" id="IPR011009">
    <property type="entry name" value="Kinase-like_dom_sf"/>
</dbReference>
<dbReference type="InterPro" id="IPR015897">
    <property type="entry name" value="CHK_kinase-like"/>
</dbReference>
<dbReference type="AlphaFoldDB" id="A0A914WUQ8"/>
<evidence type="ECO:0000313" key="3">
    <source>
        <dbReference type="WBParaSite" id="PSAMB.scaffold547size47532.g6865.t1"/>
    </source>
</evidence>
<sequence length="437" mass="48624">MALKNCPLATSSFASEVIQHKTAPRFDPTVTLAGTSLTIGWIEQVLKNVNGSKSTLIDWSADIIGVGQGFCSHIFRVKLTWHGDDADNHNLPASVIVKVPTMTKIIDGMDEVAKDGHMTSMTDEDRGKMGELWLPYAHMNETVSLTFLNGIHDEQLAVPKLYFSQEYRNDKPGHGCLIMEDVVRGTPPNIVEGMSEAQLLQAAHTLASIHAASMDEDEKLSKLNSMPAEFFDSFATMVEGAAEQFHMMAPDFGFDELIPKVKWIFQAETLIAIMGYPEKKNLPKVLTHGDLWGSNLLVKKDEHGKPTGDLLSIIDWQTAHAGFVAEDFGRMLVTSTTGELRRQQTDNILRAYFDDLQKNLAKRGKNCSLTFETIKDAYDFNFPYAVAFSIMMIPMLLMSPLFVDESGKPAAHCVHAIMLRAKLAMEDVIELRRLGRC</sequence>
<dbReference type="WBParaSite" id="PSAMB.scaffold547size47532.g6865.t1">
    <property type="protein sequence ID" value="PSAMB.scaffold547size47532.g6865.t1"/>
    <property type="gene ID" value="PSAMB.scaffold547size47532.g6865"/>
</dbReference>
<dbReference type="Gene3D" id="3.90.1200.10">
    <property type="match status" value="1"/>
</dbReference>
<accession>A0A914WUQ8</accession>
<evidence type="ECO:0000313" key="2">
    <source>
        <dbReference type="Proteomes" id="UP000887566"/>
    </source>
</evidence>
<dbReference type="PANTHER" id="PTHR23020">
    <property type="entry name" value="UNCHARACTERIZED NUCLEAR HORMONE RECEPTOR-RELATED"/>
    <property type="match status" value="1"/>
</dbReference>
<dbReference type="Pfam" id="PF07914">
    <property type="entry name" value="DUF1679"/>
    <property type="match status" value="1"/>
</dbReference>
<reference evidence="3" key="1">
    <citation type="submission" date="2022-11" db="UniProtKB">
        <authorList>
            <consortium name="WormBaseParasite"/>
        </authorList>
    </citation>
    <scope>IDENTIFICATION</scope>
</reference>
<dbReference type="Proteomes" id="UP000887566">
    <property type="component" value="Unplaced"/>
</dbReference>
<organism evidence="2 3">
    <name type="scientific">Plectus sambesii</name>
    <dbReference type="NCBI Taxonomy" id="2011161"/>
    <lineage>
        <taxon>Eukaryota</taxon>
        <taxon>Metazoa</taxon>
        <taxon>Ecdysozoa</taxon>
        <taxon>Nematoda</taxon>
        <taxon>Chromadorea</taxon>
        <taxon>Plectida</taxon>
        <taxon>Plectina</taxon>
        <taxon>Plectoidea</taxon>
        <taxon>Plectidae</taxon>
        <taxon>Plectus</taxon>
    </lineage>
</organism>
<feature type="domain" description="CHK kinase-like" evidence="1">
    <location>
        <begin position="177"/>
        <end position="362"/>
    </location>
</feature>